<comment type="subcellular location">
    <subcellularLocation>
        <location evidence="1">Cell membrane</location>
        <topology evidence="1">Peripheral membrane protein</topology>
    </subcellularLocation>
</comment>
<evidence type="ECO:0000256" key="1">
    <source>
        <dbReference type="ARBA" id="ARBA00004202"/>
    </source>
</evidence>
<evidence type="ECO:0000256" key="2">
    <source>
        <dbReference type="ARBA" id="ARBA00005417"/>
    </source>
</evidence>
<dbReference type="SMART" id="SM00382">
    <property type="entry name" value="AAA"/>
    <property type="match status" value="1"/>
</dbReference>
<dbReference type="InterPro" id="IPR003439">
    <property type="entry name" value="ABC_transporter-like_ATP-bd"/>
</dbReference>
<keyword evidence="7" id="KW-0472">Membrane</keyword>
<reference evidence="9 10" key="1">
    <citation type="submission" date="2016-03" db="EMBL/GenBank/DDBJ databases">
        <title>Genome sequencing of Devosia sp. S37.</title>
        <authorList>
            <person name="Mohd Nor M."/>
        </authorList>
    </citation>
    <scope>NUCLEOTIDE SEQUENCE [LARGE SCALE GENOMIC DNA]</scope>
    <source>
        <strain evidence="9 10">S37</strain>
    </source>
</reference>
<evidence type="ECO:0000256" key="5">
    <source>
        <dbReference type="ARBA" id="ARBA00022741"/>
    </source>
</evidence>
<dbReference type="Proteomes" id="UP000078389">
    <property type="component" value="Unassembled WGS sequence"/>
</dbReference>
<dbReference type="GO" id="GO:0005886">
    <property type="term" value="C:plasma membrane"/>
    <property type="evidence" value="ECO:0007669"/>
    <property type="project" value="UniProtKB-SubCell"/>
</dbReference>
<organism evidence="9 10">
    <name type="scientific">Devosia elaeis</name>
    <dbReference type="NCBI Taxonomy" id="1770058"/>
    <lineage>
        <taxon>Bacteria</taxon>
        <taxon>Pseudomonadati</taxon>
        <taxon>Pseudomonadota</taxon>
        <taxon>Alphaproteobacteria</taxon>
        <taxon>Hyphomicrobiales</taxon>
        <taxon>Devosiaceae</taxon>
        <taxon>Devosia</taxon>
    </lineage>
</organism>
<evidence type="ECO:0000256" key="7">
    <source>
        <dbReference type="ARBA" id="ARBA00023136"/>
    </source>
</evidence>
<protein>
    <submittedName>
        <fullName evidence="9">Ectoine/hydroxyectoine ABC transporter ATP-binding protein EhuA</fullName>
    </submittedName>
</protein>
<dbReference type="InterPro" id="IPR030679">
    <property type="entry name" value="ABC_ATPase_HisP-typ"/>
</dbReference>
<dbReference type="PANTHER" id="PTHR43166:SF35">
    <property type="entry name" value="L-CYSTINE IMPORT ATP-BINDING PROTEIN TCYN"/>
    <property type="match status" value="1"/>
</dbReference>
<feature type="domain" description="ABC transporter" evidence="8">
    <location>
        <begin position="16"/>
        <end position="260"/>
    </location>
</feature>
<dbReference type="OrthoDB" id="8438829at2"/>
<dbReference type="GO" id="GO:0016887">
    <property type="term" value="F:ATP hydrolysis activity"/>
    <property type="evidence" value="ECO:0007669"/>
    <property type="project" value="InterPro"/>
</dbReference>
<accession>A0A178I2A7</accession>
<evidence type="ECO:0000259" key="8">
    <source>
        <dbReference type="PROSITE" id="PS50893"/>
    </source>
</evidence>
<sequence>MHNPSPADRSFPDGIVRIRNLRKSFNEHEVLKGIDLNVRKGEAAFIIGASGSGKSTLLRCVNSLETYQAGELWVEDYLVGAERSGNRWVEARASTTARRRSQIGMVFQRFNLFPNMTALENVISGLVMVQKMPKAQARERGMDLLAKVGLAERAGSYPSQLSGGQQQRVAIARAIAANPAVILFDEPTSALDPELVGEVLSVMRELIKEGMTMLIVTHEISFAEEVGDSVYFIDKGVVAEHGSPQQVIRQPSHPRTIEFLARIR</sequence>
<evidence type="ECO:0000256" key="6">
    <source>
        <dbReference type="ARBA" id="ARBA00022840"/>
    </source>
</evidence>
<dbReference type="STRING" id="1770058.A3840_04070"/>
<keyword evidence="6 9" id="KW-0067">ATP-binding</keyword>
<dbReference type="EMBL" id="LVVY01000064">
    <property type="protein sequence ID" value="OAM79252.1"/>
    <property type="molecule type" value="Genomic_DNA"/>
</dbReference>
<dbReference type="SUPFAM" id="SSF52540">
    <property type="entry name" value="P-loop containing nucleoside triphosphate hydrolases"/>
    <property type="match status" value="1"/>
</dbReference>
<dbReference type="PROSITE" id="PS50893">
    <property type="entry name" value="ABC_TRANSPORTER_2"/>
    <property type="match status" value="1"/>
</dbReference>
<dbReference type="RefSeq" id="WP_067452251.1">
    <property type="nucleotide sequence ID" value="NZ_LVVY01000064.1"/>
</dbReference>
<dbReference type="Pfam" id="PF00005">
    <property type="entry name" value="ABC_tran"/>
    <property type="match status" value="1"/>
</dbReference>
<dbReference type="InterPro" id="IPR003593">
    <property type="entry name" value="AAA+_ATPase"/>
</dbReference>
<comment type="similarity">
    <text evidence="2">Belongs to the ABC transporter superfamily.</text>
</comment>
<dbReference type="PROSITE" id="PS00211">
    <property type="entry name" value="ABC_TRANSPORTER_1"/>
    <property type="match status" value="1"/>
</dbReference>
<keyword evidence="10" id="KW-1185">Reference proteome</keyword>
<comment type="caution">
    <text evidence="9">The sequence shown here is derived from an EMBL/GenBank/DDBJ whole genome shotgun (WGS) entry which is preliminary data.</text>
</comment>
<keyword evidence="5" id="KW-0547">Nucleotide-binding</keyword>
<keyword evidence="4" id="KW-1003">Cell membrane</keyword>
<gene>
    <name evidence="9" type="ORF">A3840_04070</name>
</gene>
<dbReference type="InterPro" id="IPR050086">
    <property type="entry name" value="MetN_ABC_transporter-like"/>
</dbReference>
<dbReference type="PIRSF" id="PIRSF039085">
    <property type="entry name" value="ABC_ATPase_HisP"/>
    <property type="match status" value="1"/>
</dbReference>
<evidence type="ECO:0000256" key="3">
    <source>
        <dbReference type="ARBA" id="ARBA00022448"/>
    </source>
</evidence>
<dbReference type="PANTHER" id="PTHR43166">
    <property type="entry name" value="AMINO ACID IMPORT ATP-BINDING PROTEIN"/>
    <property type="match status" value="1"/>
</dbReference>
<dbReference type="Gene3D" id="3.40.50.300">
    <property type="entry name" value="P-loop containing nucleotide triphosphate hydrolases"/>
    <property type="match status" value="1"/>
</dbReference>
<dbReference type="InterPro" id="IPR017871">
    <property type="entry name" value="ABC_transporter-like_CS"/>
</dbReference>
<evidence type="ECO:0000313" key="9">
    <source>
        <dbReference type="EMBL" id="OAM79252.1"/>
    </source>
</evidence>
<dbReference type="GO" id="GO:0005524">
    <property type="term" value="F:ATP binding"/>
    <property type="evidence" value="ECO:0007669"/>
    <property type="project" value="UniProtKB-KW"/>
</dbReference>
<evidence type="ECO:0000313" key="10">
    <source>
        <dbReference type="Proteomes" id="UP000078389"/>
    </source>
</evidence>
<dbReference type="AlphaFoldDB" id="A0A178I2A7"/>
<keyword evidence="3" id="KW-0813">Transport</keyword>
<proteinExistence type="inferred from homology"/>
<dbReference type="GO" id="GO:0015424">
    <property type="term" value="F:ABC-type amino acid transporter activity"/>
    <property type="evidence" value="ECO:0007669"/>
    <property type="project" value="InterPro"/>
</dbReference>
<dbReference type="InterPro" id="IPR027417">
    <property type="entry name" value="P-loop_NTPase"/>
</dbReference>
<evidence type="ECO:0000256" key="4">
    <source>
        <dbReference type="ARBA" id="ARBA00022475"/>
    </source>
</evidence>
<dbReference type="FunFam" id="3.40.50.300:FF:000020">
    <property type="entry name" value="Amino acid ABC transporter ATP-binding component"/>
    <property type="match status" value="1"/>
</dbReference>
<name>A0A178I2A7_9HYPH</name>